<evidence type="ECO:0000256" key="3">
    <source>
        <dbReference type="ARBA" id="ARBA00011738"/>
    </source>
</evidence>
<protein>
    <submittedName>
        <fullName evidence="11">SSI family serine proteinase inhibitor</fullName>
    </submittedName>
</protein>
<keyword evidence="6 8" id="KW-0722">Serine protease inhibitor</keyword>
<evidence type="ECO:0000313" key="12">
    <source>
        <dbReference type="Proteomes" id="UP001589693"/>
    </source>
</evidence>
<keyword evidence="7" id="KW-1015">Disulfide bond</keyword>
<keyword evidence="9" id="KW-0732">Signal</keyword>
<keyword evidence="5 8" id="KW-0646">Protease inhibitor</keyword>
<organism evidence="11 12">
    <name type="scientific">Allokutzneria oryzae</name>
    <dbReference type="NCBI Taxonomy" id="1378989"/>
    <lineage>
        <taxon>Bacteria</taxon>
        <taxon>Bacillati</taxon>
        <taxon>Actinomycetota</taxon>
        <taxon>Actinomycetes</taxon>
        <taxon>Pseudonocardiales</taxon>
        <taxon>Pseudonocardiaceae</taxon>
        <taxon>Allokutzneria</taxon>
    </lineage>
</organism>
<dbReference type="InterPro" id="IPR023549">
    <property type="entry name" value="Subtilisin_inhibitor"/>
</dbReference>
<dbReference type="Proteomes" id="UP001589693">
    <property type="component" value="Unassembled WGS sequence"/>
</dbReference>
<dbReference type="PRINTS" id="PR00294">
    <property type="entry name" value="SSBTLNINHBTR"/>
</dbReference>
<sequence length="138" mass="14381">MRVLRLFSCAAVTGVALLAPVTTAAATPAPAELVAPSALTLTVTHDGITSEAPKVALLSCNPSGGTHPKAADACREIQFAQGDFTKLGTGNRRVACTMEYDPFEVSATGLWRGKPVTYKATYANPCVMAASTGTVYRF</sequence>
<feature type="chain" id="PRO_5045258033" evidence="9">
    <location>
        <begin position="25"/>
        <end position="138"/>
    </location>
</feature>
<evidence type="ECO:0000256" key="7">
    <source>
        <dbReference type="ARBA" id="ARBA00023157"/>
    </source>
</evidence>
<name>A0ABV5ZVF0_9PSEU</name>
<evidence type="ECO:0000256" key="4">
    <source>
        <dbReference type="ARBA" id="ARBA00022525"/>
    </source>
</evidence>
<proteinExistence type="inferred from homology"/>
<evidence type="ECO:0000256" key="9">
    <source>
        <dbReference type="SAM" id="SignalP"/>
    </source>
</evidence>
<gene>
    <name evidence="11" type="ORF">ACFFQA_13065</name>
</gene>
<evidence type="ECO:0000313" key="11">
    <source>
        <dbReference type="EMBL" id="MFB9904866.1"/>
    </source>
</evidence>
<comment type="similarity">
    <text evidence="2 8">Belongs to the protease inhibitor I16 (SSI) family.</text>
</comment>
<evidence type="ECO:0000256" key="8">
    <source>
        <dbReference type="RuleBase" id="RU003471"/>
    </source>
</evidence>
<dbReference type="Gene3D" id="3.30.350.10">
    <property type="entry name" value="Subtilisin inhibitor-like"/>
    <property type="match status" value="1"/>
</dbReference>
<keyword evidence="4" id="KW-0964">Secreted</keyword>
<accession>A0ABV5ZVF0</accession>
<dbReference type="EMBL" id="JBHLZU010000010">
    <property type="protein sequence ID" value="MFB9904866.1"/>
    <property type="molecule type" value="Genomic_DNA"/>
</dbReference>
<comment type="subunit">
    <text evidence="3">Homodimer.</text>
</comment>
<evidence type="ECO:0000256" key="6">
    <source>
        <dbReference type="ARBA" id="ARBA00022900"/>
    </source>
</evidence>
<reference evidence="11 12" key="1">
    <citation type="submission" date="2024-09" db="EMBL/GenBank/DDBJ databases">
        <authorList>
            <person name="Sun Q."/>
            <person name="Mori K."/>
        </authorList>
    </citation>
    <scope>NUCLEOTIDE SEQUENCE [LARGE SCALE GENOMIC DNA]</scope>
    <source>
        <strain evidence="11 12">TBRC 7907</strain>
    </source>
</reference>
<dbReference type="SUPFAM" id="SSF55399">
    <property type="entry name" value="Subtilisin inhibitor"/>
    <property type="match status" value="1"/>
</dbReference>
<comment type="subcellular location">
    <subcellularLocation>
        <location evidence="1">Secreted</location>
    </subcellularLocation>
</comment>
<dbReference type="RefSeq" id="WP_377852064.1">
    <property type="nucleotide sequence ID" value="NZ_JBHLZU010000010.1"/>
</dbReference>
<dbReference type="InterPro" id="IPR000691">
    <property type="entry name" value="Prot_inh_I16_SSI"/>
</dbReference>
<comment type="caution">
    <text evidence="11">The sequence shown here is derived from an EMBL/GenBank/DDBJ whole genome shotgun (WGS) entry which is preliminary data.</text>
</comment>
<feature type="domain" description="Subtilisin inhibitor" evidence="10">
    <location>
        <begin position="35"/>
        <end position="124"/>
    </location>
</feature>
<dbReference type="InterPro" id="IPR036819">
    <property type="entry name" value="Subtilisin_inhibitor-like_sf"/>
</dbReference>
<evidence type="ECO:0000256" key="2">
    <source>
        <dbReference type="ARBA" id="ARBA00010472"/>
    </source>
</evidence>
<dbReference type="Pfam" id="PF00720">
    <property type="entry name" value="SSI"/>
    <property type="match status" value="1"/>
</dbReference>
<feature type="signal peptide" evidence="9">
    <location>
        <begin position="1"/>
        <end position="24"/>
    </location>
</feature>
<keyword evidence="12" id="KW-1185">Reference proteome</keyword>
<evidence type="ECO:0000256" key="5">
    <source>
        <dbReference type="ARBA" id="ARBA00022690"/>
    </source>
</evidence>
<evidence type="ECO:0000256" key="1">
    <source>
        <dbReference type="ARBA" id="ARBA00004613"/>
    </source>
</evidence>
<evidence type="ECO:0000259" key="10">
    <source>
        <dbReference type="Pfam" id="PF00720"/>
    </source>
</evidence>